<dbReference type="EMBL" id="BARU01011585">
    <property type="protein sequence ID" value="GAH31822.1"/>
    <property type="molecule type" value="Genomic_DNA"/>
</dbReference>
<evidence type="ECO:0000259" key="4">
    <source>
        <dbReference type="SMART" id="SM00881"/>
    </source>
</evidence>
<dbReference type="InterPro" id="IPR016102">
    <property type="entry name" value="Succinyl-CoA_synth-like"/>
</dbReference>
<evidence type="ECO:0000313" key="5">
    <source>
        <dbReference type="EMBL" id="GAH31822.1"/>
    </source>
</evidence>
<dbReference type="InterPro" id="IPR003781">
    <property type="entry name" value="CoA-bd"/>
</dbReference>
<reference evidence="5" key="1">
    <citation type="journal article" date="2014" name="Front. Microbiol.">
        <title>High frequency of phylogenetically diverse reductive dehalogenase-homologous genes in deep subseafloor sedimentary metagenomes.</title>
        <authorList>
            <person name="Kawai M."/>
            <person name="Futagami T."/>
            <person name="Toyoda A."/>
            <person name="Takaki Y."/>
            <person name="Nishi S."/>
            <person name="Hori S."/>
            <person name="Arai W."/>
            <person name="Tsubouchi T."/>
            <person name="Morono Y."/>
            <person name="Uchiyama I."/>
            <person name="Ito T."/>
            <person name="Fujiyama A."/>
            <person name="Inagaki F."/>
            <person name="Takami H."/>
        </authorList>
    </citation>
    <scope>NUCLEOTIDE SEQUENCE</scope>
    <source>
        <strain evidence="5">Expedition CK06-06</strain>
    </source>
</reference>
<dbReference type="GO" id="GO:0016874">
    <property type="term" value="F:ligase activity"/>
    <property type="evidence" value="ECO:0007669"/>
    <property type="project" value="UniProtKB-KW"/>
</dbReference>
<evidence type="ECO:0000256" key="1">
    <source>
        <dbReference type="ARBA" id="ARBA00022598"/>
    </source>
</evidence>
<dbReference type="GO" id="GO:0005524">
    <property type="term" value="F:ATP binding"/>
    <property type="evidence" value="ECO:0007669"/>
    <property type="project" value="UniProtKB-KW"/>
</dbReference>
<feature type="domain" description="CoA-binding" evidence="4">
    <location>
        <begin position="1"/>
        <end position="85"/>
    </location>
</feature>
<keyword evidence="3" id="KW-0067">ATP-binding</keyword>
<sequence>ANNKGGSLAAIQIMNLIKAEYSGNVYPIHLKLDAVMGFKAYKTLSEVPEVPDLVVIVLNSKMVPQIFRECGEKGVNKIILISGGFRELIDDRKNTLTEEINEIAKNYGIRFIGPNCLGLFNNWYEPSNKRSSFNIAIWERLKKGNFSIASQSGTLSSHIWFDPENIDLGLSKSLSVGNEANIDLVDCLQYYKDDKETEVIGLYIEELKRGKEFLELARETSPNKPIIAIYVGGSQGGNRALQSHTGSIAGDF</sequence>
<evidence type="ECO:0000256" key="3">
    <source>
        <dbReference type="ARBA" id="ARBA00022840"/>
    </source>
</evidence>
<evidence type="ECO:0000256" key="2">
    <source>
        <dbReference type="ARBA" id="ARBA00022741"/>
    </source>
</evidence>
<feature type="non-terminal residue" evidence="5">
    <location>
        <position position="1"/>
    </location>
</feature>
<gene>
    <name evidence="5" type="ORF">S03H2_21704</name>
</gene>
<accession>X1EGT8</accession>
<dbReference type="AlphaFoldDB" id="X1EGT8"/>
<dbReference type="PANTHER" id="PTHR43334:SF2">
    <property type="entry name" value="ACETATE--COA LIGASE [ADP-FORMING]"/>
    <property type="match status" value="1"/>
</dbReference>
<name>X1EGT8_9ZZZZ</name>
<dbReference type="SMART" id="SM00881">
    <property type="entry name" value="CoA_binding"/>
    <property type="match status" value="1"/>
</dbReference>
<dbReference type="SUPFAM" id="SSF51735">
    <property type="entry name" value="NAD(P)-binding Rossmann-fold domains"/>
    <property type="match status" value="1"/>
</dbReference>
<keyword evidence="2" id="KW-0547">Nucleotide-binding</keyword>
<protein>
    <recommendedName>
        <fullName evidence="4">CoA-binding domain-containing protein</fullName>
    </recommendedName>
</protein>
<dbReference type="PANTHER" id="PTHR43334">
    <property type="entry name" value="ACETATE--COA LIGASE [ADP-FORMING]"/>
    <property type="match status" value="1"/>
</dbReference>
<dbReference type="SUPFAM" id="SSF52210">
    <property type="entry name" value="Succinyl-CoA synthetase domains"/>
    <property type="match status" value="1"/>
</dbReference>
<dbReference type="InterPro" id="IPR051538">
    <property type="entry name" value="Acyl-CoA_Synth/Transferase"/>
</dbReference>
<dbReference type="InterPro" id="IPR032875">
    <property type="entry name" value="Succ_CoA_lig_flav_dom"/>
</dbReference>
<comment type="caution">
    <text evidence="5">The sequence shown here is derived from an EMBL/GenBank/DDBJ whole genome shotgun (WGS) entry which is preliminary data.</text>
</comment>
<dbReference type="Pfam" id="PF13380">
    <property type="entry name" value="CoA_binding_2"/>
    <property type="match status" value="1"/>
</dbReference>
<dbReference type="Gene3D" id="3.40.50.261">
    <property type="entry name" value="Succinyl-CoA synthetase domains"/>
    <property type="match status" value="1"/>
</dbReference>
<organism evidence="5">
    <name type="scientific">marine sediment metagenome</name>
    <dbReference type="NCBI Taxonomy" id="412755"/>
    <lineage>
        <taxon>unclassified sequences</taxon>
        <taxon>metagenomes</taxon>
        <taxon>ecological metagenomes</taxon>
    </lineage>
</organism>
<proteinExistence type="predicted"/>
<dbReference type="Gene3D" id="3.40.50.720">
    <property type="entry name" value="NAD(P)-binding Rossmann-like Domain"/>
    <property type="match status" value="1"/>
</dbReference>
<keyword evidence="1" id="KW-0436">Ligase</keyword>
<dbReference type="Pfam" id="PF13607">
    <property type="entry name" value="Succ_CoA_lig"/>
    <property type="match status" value="1"/>
</dbReference>
<dbReference type="InterPro" id="IPR036291">
    <property type="entry name" value="NAD(P)-bd_dom_sf"/>
</dbReference>